<evidence type="ECO:0000259" key="6">
    <source>
        <dbReference type="Pfam" id="PF19737"/>
    </source>
</evidence>
<dbReference type="PANTHER" id="PTHR15407">
    <property type="entry name" value="FUKUTIN-RELATED"/>
    <property type="match status" value="1"/>
</dbReference>
<dbReference type="OrthoDB" id="6046095at2759"/>
<protein>
    <recommendedName>
        <fullName evidence="9">Fukutin</fullName>
    </recommendedName>
</protein>
<evidence type="ECO:0000256" key="1">
    <source>
        <dbReference type="ARBA" id="ARBA00004167"/>
    </source>
</evidence>
<dbReference type="InterPro" id="IPR045587">
    <property type="entry name" value="FKTN_N"/>
</dbReference>
<name>V4AT44_LOTGI</name>
<dbReference type="Pfam" id="PF19737">
    <property type="entry name" value="FKTN_N"/>
    <property type="match status" value="1"/>
</dbReference>
<keyword evidence="8" id="KW-1185">Reference proteome</keyword>
<accession>V4AT44</accession>
<evidence type="ECO:0000313" key="7">
    <source>
        <dbReference type="EMBL" id="ESO96881.1"/>
    </source>
</evidence>
<sequence length="356" mass="42099">MEEVTRGSGPDTVDMFDHLKDKGFNVYYSAIYTYSIRANTTLPAHFLIYHKDAEFLFHVVVFYKRHKNFMWCDKLQKEMLIEKIKQDNLKVFNKSLSEVLDKLHFGKYAFSFKSINTTMGTSHNINFLIPENGEQFLKDYREPEFIECNYTRANFYYKNYEISKKLTTWMSKAVKMIEKIGEALDKHGVPFTIAEGTLLGWYRQCGIITHTTDLDVLILRKDYTENILKSLKKIGFSHTQTFGKLNDSYEYSFRWSGVKLDVFFAYKENDTWWLGGTNGKKKLRFTIPKFKNCWSELMGVRVRVPCNAGEYIKKSYGENWYKPIKKWNWASDATNSKVVGRWKRSISWIKRHCIFC</sequence>
<keyword evidence="3" id="KW-1133">Transmembrane helix</keyword>
<dbReference type="EMBL" id="KB201362">
    <property type="protein sequence ID" value="ESO96881.1"/>
    <property type="molecule type" value="Genomic_DNA"/>
</dbReference>
<dbReference type="GO" id="GO:0009100">
    <property type="term" value="P:glycoprotein metabolic process"/>
    <property type="evidence" value="ECO:0007669"/>
    <property type="project" value="UniProtKB-ARBA"/>
</dbReference>
<feature type="domain" description="Ribitol-5-phosphate transferase FKTN N-terminal" evidence="6">
    <location>
        <begin position="40"/>
        <end position="161"/>
    </location>
</feature>
<dbReference type="GeneID" id="20238102"/>
<organism evidence="7 8">
    <name type="scientific">Lottia gigantea</name>
    <name type="common">Giant owl limpet</name>
    <dbReference type="NCBI Taxonomy" id="225164"/>
    <lineage>
        <taxon>Eukaryota</taxon>
        <taxon>Metazoa</taxon>
        <taxon>Spiralia</taxon>
        <taxon>Lophotrochozoa</taxon>
        <taxon>Mollusca</taxon>
        <taxon>Gastropoda</taxon>
        <taxon>Patellogastropoda</taxon>
        <taxon>Lottioidea</taxon>
        <taxon>Lottiidae</taxon>
        <taxon>Lottia</taxon>
    </lineage>
</organism>
<dbReference type="InterPro" id="IPR009644">
    <property type="entry name" value="FKTN/MNN4/W02B3.4-1"/>
</dbReference>
<keyword evidence="4" id="KW-0472">Membrane</keyword>
<comment type="subcellular location">
    <subcellularLocation>
        <location evidence="1">Membrane</location>
        <topology evidence="1">Single-pass membrane protein</topology>
    </subcellularLocation>
</comment>
<dbReference type="SUPFAM" id="SSF81301">
    <property type="entry name" value="Nucleotidyltransferase"/>
    <property type="match status" value="1"/>
</dbReference>
<dbReference type="AlphaFoldDB" id="V4AT44"/>
<evidence type="ECO:0000259" key="5">
    <source>
        <dbReference type="Pfam" id="PF04991"/>
    </source>
</evidence>
<evidence type="ECO:0000313" key="8">
    <source>
        <dbReference type="Proteomes" id="UP000030746"/>
    </source>
</evidence>
<dbReference type="PANTHER" id="PTHR15407:SF28">
    <property type="entry name" value="RIBITOL-5-PHOSPHATE TRANSFERASE FKTN"/>
    <property type="match status" value="1"/>
</dbReference>
<dbReference type="KEGG" id="lgi:LOTGIDRAFT_159629"/>
<gene>
    <name evidence="7" type="ORF">LOTGIDRAFT_159629</name>
</gene>
<dbReference type="GO" id="GO:0016020">
    <property type="term" value="C:membrane"/>
    <property type="evidence" value="ECO:0007669"/>
    <property type="project" value="UniProtKB-SubCell"/>
</dbReference>
<dbReference type="InterPro" id="IPR007074">
    <property type="entry name" value="LicD/FKTN/FKRP_NTP_transf"/>
</dbReference>
<dbReference type="CTD" id="20238102"/>
<dbReference type="RefSeq" id="XP_009052378.1">
    <property type="nucleotide sequence ID" value="XM_009054130.1"/>
</dbReference>
<dbReference type="HOGENOM" id="CLU_047572_0_0_1"/>
<dbReference type="Pfam" id="PF04991">
    <property type="entry name" value="LicD"/>
    <property type="match status" value="1"/>
</dbReference>
<keyword evidence="2" id="KW-0812">Transmembrane</keyword>
<evidence type="ECO:0008006" key="9">
    <source>
        <dbReference type="Google" id="ProtNLM"/>
    </source>
</evidence>
<dbReference type="OMA" id="KFFLHRK"/>
<reference evidence="7 8" key="1">
    <citation type="journal article" date="2013" name="Nature">
        <title>Insights into bilaterian evolution from three spiralian genomes.</title>
        <authorList>
            <person name="Simakov O."/>
            <person name="Marletaz F."/>
            <person name="Cho S.J."/>
            <person name="Edsinger-Gonzales E."/>
            <person name="Havlak P."/>
            <person name="Hellsten U."/>
            <person name="Kuo D.H."/>
            <person name="Larsson T."/>
            <person name="Lv J."/>
            <person name="Arendt D."/>
            <person name="Savage R."/>
            <person name="Osoegawa K."/>
            <person name="de Jong P."/>
            <person name="Grimwood J."/>
            <person name="Chapman J.A."/>
            <person name="Shapiro H."/>
            <person name="Aerts A."/>
            <person name="Otillar R.P."/>
            <person name="Terry A.Y."/>
            <person name="Boore J.L."/>
            <person name="Grigoriev I.V."/>
            <person name="Lindberg D.R."/>
            <person name="Seaver E.C."/>
            <person name="Weisblat D.A."/>
            <person name="Putnam N.H."/>
            <person name="Rokhsar D.S."/>
        </authorList>
    </citation>
    <scope>NUCLEOTIDE SEQUENCE [LARGE SCALE GENOMIC DNA]</scope>
</reference>
<evidence type="ECO:0000256" key="3">
    <source>
        <dbReference type="ARBA" id="ARBA00022989"/>
    </source>
</evidence>
<dbReference type="STRING" id="225164.V4AT44"/>
<proteinExistence type="predicted"/>
<feature type="domain" description="LicD/FKTN/FKRP nucleotidyltransferase" evidence="5">
    <location>
        <begin position="186"/>
        <end position="224"/>
    </location>
</feature>
<dbReference type="Proteomes" id="UP000030746">
    <property type="component" value="Unassembled WGS sequence"/>
</dbReference>
<evidence type="ECO:0000256" key="2">
    <source>
        <dbReference type="ARBA" id="ARBA00022692"/>
    </source>
</evidence>
<dbReference type="InterPro" id="IPR043519">
    <property type="entry name" value="NT_sf"/>
</dbReference>
<evidence type="ECO:0000256" key="4">
    <source>
        <dbReference type="ARBA" id="ARBA00023136"/>
    </source>
</evidence>